<comment type="caution">
    <text evidence="1">The sequence shown here is derived from an EMBL/GenBank/DDBJ whole genome shotgun (WGS) entry which is preliminary data.</text>
</comment>
<dbReference type="Gene3D" id="3.40.50.300">
    <property type="entry name" value="P-loop containing nucleotide triphosphate hydrolases"/>
    <property type="match status" value="1"/>
</dbReference>
<gene>
    <name evidence="1" type="ORF">CKS_4613</name>
</gene>
<evidence type="ECO:0000313" key="2">
    <source>
        <dbReference type="Proteomes" id="UP000005050"/>
    </source>
</evidence>
<proteinExistence type="predicted"/>
<protein>
    <submittedName>
        <fullName evidence="1">Uncharacterized protein</fullName>
    </submittedName>
</protein>
<dbReference type="PATRIC" id="fig|660596.6.peg.5023"/>
<organism evidence="1 2">
    <name type="scientific">Pantoea stewartii subsp. stewartii DC283</name>
    <dbReference type="NCBI Taxonomy" id="660596"/>
    <lineage>
        <taxon>Bacteria</taxon>
        <taxon>Pseudomonadati</taxon>
        <taxon>Pseudomonadota</taxon>
        <taxon>Gammaproteobacteria</taxon>
        <taxon>Enterobacterales</taxon>
        <taxon>Erwiniaceae</taxon>
        <taxon>Pantoea</taxon>
    </lineage>
</organism>
<dbReference type="Proteomes" id="UP000005050">
    <property type="component" value="Unassembled WGS sequence"/>
</dbReference>
<reference evidence="1 2" key="1">
    <citation type="journal article" date="2012" name="Mol. Microbiol.">
        <title>The genetic and structural basis of two distinct terminal side branch residues in stewartan and amylovoran exopolysaccharides and their potential role in host adaptation.</title>
        <authorList>
            <person name="Wang X."/>
            <person name="Yang F."/>
            <person name="von Bodman S.B."/>
        </authorList>
    </citation>
    <scope>NUCLEOTIDE SEQUENCE [LARGE SCALE GENOMIC DNA]</scope>
    <source>
        <strain evidence="1 2">DC283</strain>
    </source>
</reference>
<dbReference type="InterPro" id="IPR027417">
    <property type="entry name" value="P-loop_NTPase"/>
</dbReference>
<evidence type="ECO:0000313" key="1">
    <source>
        <dbReference type="EMBL" id="EHT97923.1"/>
    </source>
</evidence>
<dbReference type="EMBL" id="AHIE01000039">
    <property type="protein sequence ID" value="EHT97923.1"/>
    <property type="molecule type" value="Genomic_DNA"/>
</dbReference>
<name>H3RKS8_PANSE</name>
<sequence>MFHWRVIFAEAAAVGKSVFQLEPDSTASKEITALVNEILEQ</sequence>
<accession>H3RKS8</accession>
<dbReference type="AlphaFoldDB" id="H3RKS8"/>